<dbReference type="OrthoDB" id="1740455at2759"/>
<dbReference type="STRING" id="35608.A0A2U1M028"/>
<keyword evidence="2" id="KW-1185">Reference proteome</keyword>
<protein>
    <submittedName>
        <fullName evidence="1">Argonaute/Dicer protein, PAZ</fullName>
    </submittedName>
</protein>
<accession>A0A2U1M028</accession>
<proteinExistence type="predicted"/>
<comment type="caution">
    <text evidence="1">The sequence shown here is derived from an EMBL/GenBank/DDBJ whole genome shotgun (WGS) entry which is preliminary data.</text>
</comment>
<organism evidence="1 2">
    <name type="scientific">Artemisia annua</name>
    <name type="common">Sweet wormwood</name>
    <dbReference type="NCBI Taxonomy" id="35608"/>
    <lineage>
        <taxon>Eukaryota</taxon>
        <taxon>Viridiplantae</taxon>
        <taxon>Streptophyta</taxon>
        <taxon>Embryophyta</taxon>
        <taxon>Tracheophyta</taxon>
        <taxon>Spermatophyta</taxon>
        <taxon>Magnoliopsida</taxon>
        <taxon>eudicotyledons</taxon>
        <taxon>Gunneridae</taxon>
        <taxon>Pentapetalae</taxon>
        <taxon>asterids</taxon>
        <taxon>campanulids</taxon>
        <taxon>Asterales</taxon>
        <taxon>Asteraceae</taxon>
        <taxon>Asteroideae</taxon>
        <taxon>Anthemideae</taxon>
        <taxon>Artemisiinae</taxon>
        <taxon>Artemisia</taxon>
    </lineage>
</organism>
<name>A0A2U1M028_ARTAN</name>
<gene>
    <name evidence="1" type="ORF">CTI12_AA316200</name>
</gene>
<reference evidence="1 2" key="1">
    <citation type="journal article" date="2018" name="Mol. Plant">
        <title>The genome of Artemisia annua provides insight into the evolution of Asteraceae family and artemisinin biosynthesis.</title>
        <authorList>
            <person name="Shen Q."/>
            <person name="Zhang L."/>
            <person name="Liao Z."/>
            <person name="Wang S."/>
            <person name="Yan T."/>
            <person name="Shi P."/>
            <person name="Liu M."/>
            <person name="Fu X."/>
            <person name="Pan Q."/>
            <person name="Wang Y."/>
            <person name="Lv Z."/>
            <person name="Lu X."/>
            <person name="Zhang F."/>
            <person name="Jiang W."/>
            <person name="Ma Y."/>
            <person name="Chen M."/>
            <person name="Hao X."/>
            <person name="Li L."/>
            <person name="Tang Y."/>
            <person name="Lv G."/>
            <person name="Zhou Y."/>
            <person name="Sun X."/>
            <person name="Brodelius P.E."/>
            <person name="Rose J.K.C."/>
            <person name="Tang K."/>
        </authorList>
    </citation>
    <scope>NUCLEOTIDE SEQUENCE [LARGE SCALE GENOMIC DNA]</scope>
    <source>
        <strain evidence="2">cv. Huhao1</strain>
        <tissue evidence="1">Leaf</tissue>
    </source>
</reference>
<dbReference type="Proteomes" id="UP000245207">
    <property type="component" value="Unassembled WGS sequence"/>
</dbReference>
<dbReference type="EMBL" id="PKPP01007035">
    <property type="protein sequence ID" value="PWA54570.1"/>
    <property type="molecule type" value="Genomic_DNA"/>
</dbReference>
<sequence length="134" mass="14418">MSGHGGQTTASPPVNAPPVKELEKLSLVTPPPPLTVPLVPSAVKKLRTPARSGFGSVGRKVFIKANHFLVSVGNRDPHQYDMLRSTVTDLAISIYFFGLGGSTVLGSKKQVTQISCFNTDLGRKLKRGKIRGFF</sequence>
<evidence type="ECO:0000313" key="1">
    <source>
        <dbReference type="EMBL" id="PWA54570.1"/>
    </source>
</evidence>
<dbReference type="AlphaFoldDB" id="A0A2U1M028"/>
<evidence type="ECO:0000313" key="2">
    <source>
        <dbReference type="Proteomes" id="UP000245207"/>
    </source>
</evidence>